<dbReference type="AlphaFoldDB" id="S9QA57"/>
<dbReference type="Proteomes" id="UP000011682">
    <property type="component" value="Unassembled WGS sequence"/>
</dbReference>
<organism evidence="1 2">
    <name type="scientific">Cystobacter fuscus (strain ATCC 25194 / DSM 2262 / NBRC 100088 / M29)</name>
    <dbReference type="NCBI Taxonomy" id="1242864"/>
    <lineage>
        <taxon>Bacteria</taxon>
        <taxon>Pseudomonadati</taxon>
        <taxon>Myxococcota</taxon>
        <taxon>Myxococcia</taxon>
        <taxon>Myxococcales</taxon>
        <taxon>Cystobacterineae</taxon>
        <taxon>Archangiaceae</taxon>
        <taxon>Cystobacter</taxon>
    </lineage>
</organism>
<protein>
    <submittedName>
        <fullName evidence="1">Uncharacterized protein</fullName>
    </submittedName>
</protein>
<gene>
    <name evidence="1" type="ORF">D187_004241</name>
</gene>
<accession>S9QA57</accession>
<comment type="caution">
    <text evidence="1">The sequence shown here is derived from an EMBL/GenBank/DDBJ whole genome shotgun (WGS) entry which is preliminary data.</text>
</comment>
<evidence type="ECO:0000313" key="2">
    <source>
        <dbReference type="Proteomes" id="UP000011682"/>
    </source>
</evidence>
<evidence type="ECO:0000313" key="1">
    <source>
        <dbReference type="EMBL" id="EPX58204.1"/>
    </source>
</evidence>
<proteinExistence type="predicted"/>
<dbReference type="PROSITE" id="PS51257">
    <property type="entry name" value="PROKAR_LIPOPROTEIN"/>
    <property type="match status" value="1"/>
</dbReference>
<sequence length="329" mass="34531">MRAFVMLGLSGLLTLSCVPDARRTLSPVVDIRPMDGVESLPWVSGGKFTVKVNVPALPDKSGRLCGPLSARAEITTPTLDSTAVTSSNFSLKQEGDCGAYQGLTELAWPAGGAFQVRVTVAGEEQVHELRMDEPLVRVVPGLQTREGARLKVPLCIVSSASRGTVTLTVEGGTLEDGQAVGRVNLGSMDCGAPMDSPRARWASAALFTTSERVTIRADLEGRANDVRSVELAQDLQSLDLRVEPEPSTLPPPGSVFAVTIIATLNGDAADGVPVRLETTPAAEILPATGITGEQGTFVAHITVPEGARSMRIDAISGSLRRGEFVPPSP</sequence>
<dbReference type="eggNOG" id="ENOG5032JJC">
    <property type="taxonomic scope" value="Bacteria"/>
</dbReference>
<dbReference type="EMBL" id="ANAH02000026">
    <property type="protein sequence ID" value="EPX58204.1"/>
    <property type="molecule type" value="Genomic_DNA"/>
</dbReference>
<keyword evidence="2" id="KW-1185">Reference proteome</keyword>
<name>S9QA57_CYSF2</name>
<reference evidence="1" key="1">
    <citation type="submission" date="2013-05" db="EMBL/GenBank/DDBJ databases">
        <title>Genome assembly of Cystobacter fuscus DSM 2262.</title>
        <authorList>
            <person name="Sharma G."/>
            <person name="Khatri I."/>
            <person name="Kaur C."/>
            <person name="Mayilraj S."/>
            <person name="Subramanian S."/>
        </authorList>
    </citation>
    <scope>NUCLEOTIDE SEQUENCE [LARGE SCALE GENOMIC DNA]</scope>
    <source>
        <strain evidence="1">DSM 2262</strain>
    </source>
</reference>